<keyword evidence="8 11" id="KW-0460">Magnesium</keyword>
<feature type="binding site" evidence="11">
    <location>
        <begin position="33"/>
        <end position="35"/>
    </location>
    <ligand>
        <name>ATP</name>
        <dbReference type="ChEBI" id="CHEBI:30616"/>
    </ligand>
</feature>
<keyword evidence="6 11" id="KW-0418">Kinase</keyword>
<evidence type="ECO:0000256" key="7">
    <source>
        <dbReference type="ARBA" id="ARBA00022840"/>
    </source>
</evidence>
<dbReference type="HAMAP" id="MF_00583_A">
    <property type="entry name" value="RibP_PPkinase_A"/>
    <property type="match status" value="1"/>
</dbReference>
<dbReference type="GO" id="GO:0006164">
    <property type="term" value="P:purine nucleotide biosynthetic process"/>
    <property type="evidence" value="ECO:0007669"/>
    <property type="project" value="TreeGrafter"/>
</dbReference>
<feature type="domain" description="Phosphoribosyltransferase" evidence="12">
    <location>
        <begin position="144"/>
        <end position="243"/>
    </location>
</feature>
<dbReference type="GO" id="GO:0006015">
    <property type="term" value="P:5-phosphoribose 1-diphosphate biosynthetic process"/>
    <property type="evidence" value="ECO:0007669"/>
    <property type="project" value="UniProtKB-UniRule"/>
</dbReference>
<dbReference type="InterPro" id="IPR005946">
    <property type="entry name" value="Rib-P_diPkinase"/>
</dbReference>
<dbReference type="GO" id="GO:0005737">
    <property type="term" value="C:cytoplasm"/>
    <property type="evidence" value="ECO:0007669"/>
    <property type="project" value="UniProtKB-SubCell"/>
</dbReference>
<evidence type="ECO:0000256" key="11">
    <source>
        <dbReference type="HAMAP-Rule" id="MF_00583"/>
    </source>
</evidence>
<reference evidence="14" key="1">
    <citation type="journal article" date="2020" name="ISME J.">
        <title>Gammaproteobacteria mediating utilization of methyl-, sulfur- and petroleum organic compounds in deep ocean hydrothermal plumes.</title>
        <authorList>
            <person name="Zhou Z."/>
            <person name="Liu Y."/>
            <person name="Pan J."/>
            <person name="Cron B.R."/>
            <person name="Toner B.M."/>
            <person name="Anantharaman K."/>
            <person name="Breier J.A."/>
            <person name="Dick G.J."/>
            <person name="Li M."/>
        </authorList>
    </citation>
    <scope>NUCLEOTIDE SEQUENCE</scope>
    <source>
        <strain evidence="14">SZUA-1534</strain>
    </source>
</reference>
<dbReference type="FunFam" id="3.40.50.2020:FF:000074">
    <property type="entry name" value="Ribose-phosphate pyrophosphokinase"/>
    <property type="match status" value="1"/>
</dbReference>
<dbReference type="GO" id="GO:0000287">
    <property type="term" value="F:magnesium ion binding"/>
    <property type="evidence" value="ECO:0007669"/>
    <property type="project" value="UniProtKB-UniRule"/>
</dbReference>
<evidence type="ECO:0000256" key="6">
    <source>
        <dbReference type="ARBA" id="ARBA00022777"/>
    </source>
</evidence>
<dbReference type="PANTHER" id="PTHR10210">
    <property type="entry name" value="RIBOSE-PHOSPHATE DIPHOSPHOKINASE FAMILY MEMBER"/>
    <property type="match status" value="1"/>
</dbReference>
<dbReference type="Proteomes" id="UP000623215">
    <property type="component" value="Unassembled WGS sequence"/>
</dbReference>
<feature type="binding site" evidence="11">
    <location>
        <begin position="93"/>
        <end position="94"/>
    </location>
    <ligand>
        <name>ATP</name>
        <dbReference type="ChEBI" id="CHEBI:30616"/>
    </ligand>
</feature>
<keyword evidence="4 11" id="KW-0545">Nucleotide biosynthesis</keyword>
<evidence type="ECO:0000256" key="8">
    <source>
        <dbReference type="ARBA" id="ARBA00022842"/>
    </source>
</evidence>
<sequence length="290" mass="32001">MVVPGEKAQELAYRVSKLAGCKLLRTEFKRFPDGELYIRVLDNEAIDNEDVVFIQSQRDQNDAVVESILMSDILRDEGARSVTLVASYLAYTRQDKKFNPGEPISIRVLAKVYSQLFDRVITINPHETHIKSFFEVPFICGSAVKELASYVKDRLNNPVVLSPDTGAIELAREAAEVIGCDYDYLEKTRITPTEIKVAPKNLHVEGRDVLIVDDIISTGGTVATAIKMLKEQGAGDVIVACVHPVLIGDALNKLYTSGASEVIGTDTFPSPVSKVSVDKVIWELLRESGF</sequence>
<dbReference type="SUPFAM" id="SSF53271">
    <property type="entry name" value="PRTase-like"/>
    <property type="match status" value="1"/>
</dbReference>
<dbReference type="CDD" id="cd06223">
    <property type="entry name" value="PRTases_typeI"/>
    <property type="match status" value="1"/>
</dbReference>
<keyword evidence="7 11" id="KW-0067">ATP-binding</keyword>
<evidence type="ECO:0000259" key="13">
    <source>
        <dbReference type="Pfam" id="PF13793"/>
    </source>
</evidence>
<comment type="cofactor">
    <cofactor evidence="11">
        <name>Mg(2+)</name>
        <dbReference type="ChEBI" id="CHEBI:18420"/>
    </cofactor>
    <text evidence="11">Binds 2 Mg(2+) ions per subunit.</text>
</comment>
<comment type="subcellular location">
    <subcellularLocation>
        <location evidence="11">Cytoplasm</location>
    </subcellularLocation>
</comment>
<gene>
    <name evidence="11" type="primary">prs</name>
    <name evidence="14" type="ORF">EYH55_04370</name>
</gene>
<evidence type="ECO:0000256" key="4">
    <source>
        <dbReference type="ARBA" id="ARBA00022727"/>
    </source>
</evidence>
<feature type="binding site" evidence="11">
    <location>
        <position position="126"/>
    </location>
    <ligand>
        <name>Mg(2+)</name>
        <dbReference type="ChEBI" id="CHEBI:18420"/>
        <label>1</label>
    </ligand>
</feature>
<name>A0A832ZZM2_9EURY</name>
<dbReference type="GO" id="GO:0002189">
    <property type="term" value="C:ribose phosphate diphosphokinase complex"/>
    <property type="evidence" value="ECO:0007669"/>
    <property type="project" value="TreeGrafter"/>
</dbReference>
<dbReference type="EMBL" id="DQVW01000080">
    <property type="protein sequence ID" value="HIQ32695.1"/>
    <property type="molecule type" value="Genomic_DNA"/>
</dbReference>
<protein>
    <recommendedName>
        <fullName evidence="11">Ribose-phosphate pyrophosphokinase</fullName>
        <shortName evidence="11">RPPK</shortName>
        <ecNumber evidence="11">2.7.6.1</ecNumber>
    </recommendedName>
    <alternativeName>
        <fullName evidence="11">5-phospho-D-ribosyl alpha-1-diphosphate synthase</fullName>
    </alternativeName>
    <alternativeName>
        <fullName evidence="11">Phosphoribosyl diphosphate synthase</fullName>
    </alternativeName>
    <alternativeName>
        <fullName evidence="11">Phosphoribosyl pyrophosphate synthase</fullName>
        <shortName evidence="11">P-Rib-PP synthase</shortName>
        <shortName evidence="11">PRPP synthase</shortName>
        <shortName evidence="11">PRPPase</shortName>
    </alternativeName>
</protein>
<feature type="binding site" evidence="11">
    <location>
        <begin position="217"/>
        <end position="221"/>
    </location>
    <ligand>
        <name>D-ribose 5-phosphate</name>
        <dbReference type="ChEBI" id="CHEBI:78346"/>
    </ligand>
</feature>
<dbReference type="PANTHER" id="PTHR10210:SF32">
    <property type="entry name" value="RIBOSE-PHOSPHATE PYROPHOSPHOKINASE 2"/>
    <property type="match status" value="1"/>
</dbReference>
<comment type="similarity">
    <text evidence="10 11">Belongs to the ribose-phosphate pyrophosphokinase family. Class III (archaeal) subfamily.</text>
</comment>
<dbReference type="GO" id="GO:0016301">
    <property type="term" value="F:kinase activity"/>
    <property type="evidence" value="ECO:0007669"/>
    <property type="project" value="UniProtKB-KW"/>
</dbReference>
<comment type="catalytic activity">
    <reaction evidence="9 11">
        <text>D-ribose 5-phosphate + ATP = 5-phospho-alpha-D-ribose 1-diphosphate + AMP + H(+)</text>
        <dbReference type="Rhea" id="RHEA:15609"/>
        <dbReference type="ChEBI" id="CHEBI:15378"/>
        <dbReference type="ChEBI" id="CHEBI:30616"/>
        <dbReference type="ChEBI" id="CHEBI:58017"/>
        <dbReference type="ChEBI" id="CHEBI:78346"/>
        <dbReference type="ChEBI" id="CHEBI:456215"/>
        <dbReference type="EC" id="2.7.6.1"/>
    </reaction>
</comment>
<dbReference type="InterPro" id="IPR000836">
    <property type="entry name" value="PRTase_dom"/>
</dbReference>
<evidence type="ECO:0000256" key="3">
    <source>
        <dbReference type="ARBA" id="ARBA00022723"/>
    </source>
</evidence>
<evidence type="ECO:0000256" key="2">
    <source>
        <dbReference type="ARBA" id="ARBA00022679"/>
    </source>
</evidence>
<evidence type="ECO:0000313" key="15">
    <source>
        <dbReference type="Proteomes" id="UP000623215"/>
    </source>
</evidence>
<proteinExistence type="inferred from homology"/>
<dbReference type="Pfam" id="PF13793">
    <property type="entry name" value="Pribosyltran_N"/>
    <property type="match status" value="1"/>
</dbReference>
<dbReference type="EC" id="2.7.6.1" evidence="11"/>
<evidence type="ECO:0000256" key="1">
    <source>
        <dbReference type="ARBA" id="ARBA00022490"/>
    </source>
</evidence>
<dbReference type="UniPathway" id="UPA00087">
    <property type="reaction ID" value="UER00172"/>
</dbReference>
<dbReference type="NCBIfam" id="TIGR01251">
    <property type="entry name" value="ribP_PPkin"/>
    <property type="match status" value="1"/>
</dbReference>
<comment type="function">
    <text evidence="11">Involved in the biosynthesis of the central metabolite phospho-alpha-D-ribosyl-1-pyrophosphate (PRPP) via the transfer of pyrophosphoryl group from ATP to 1-hydroxyl of ribose-5-phosphate (Rib-5-P).</text>
</comment>
<comment type="caution">
    <text evidence="14">The sequence shown here is derived from an EMBL/GenBank/DDBJ whole genome shotgun (WGS) entry which is preliminary data.</text>
</comment>
<feature type="binding site" evidence="11">
    <location>
        <position position="189"/>
    </location>
    <ligand>
        <name>D-ribose 5-phosphate</name>
        <dbReference type="ChEBI" id="CHEBI:78346"/>
    </ligand>
</feature>
<organism evidence="14 15">
    <name type="scientific">Methanothermococcus okinawensis</name>
    <dbReference type="NCBI Taxonomy" id="155863"/>
    <lineage>
        <taxon>Archaea</taxon>
        <taxon>Methanobacteriati</taxon>
        <taxon>Methanobacteriota</taxon>
        <taxon>Methanomada group</taxon>
        <taxon>Methanococci</taxon>
        <taxon>Methanococcales</taxon>
        <taxon>Methanococcaceae</taxon>
        <taxon>Methanothermococcus</taxon>
    </lineage>
</organism>
<evidence type="ECO:0000256" key="10">
    <source>
        <dbReference type="ARBA" id="ARBA00061433"/>
    </source>
</evidence>
<keyword evidence="1 11" id="KW-0963">Cytoplasm</keyword>
<keyword evidence="3 11" id="KW-0479">Metal-binding</keyword>
<accession>A0A832ZZM2</accession>
<feature type="binding site" evidence="11">
    <location>
        <position position="213"/>
    </location>
    <ligand>
        <name>D-ribose 5-phosphate</name>
        <dbReference type="ChEBI" id="CHEBI:78346"/>
    </ligand>
</feature>
<dbReference type="InterPro" id="IPR037514">
    <property type="entry name" value="Rib-P_diPkinase_arc"/>
</dbReference>
<evidence type="ECO:0000259" key="12">
    <source>
        <dbReference type="Pfam" id="PF00156"/>
    </source>
</evidence>
<dbReference type="InterPro" id="IPR029099">
    <property type="entry name" value="Pribosyltran_N"/>
</dbReference>
<evidence type="ECO:0000313" key="14">
    <source>
        <dbReference type="EMBL" id="HIQ32695.1"/>
    </source>
</evidence>
<evidence type="ECO:0000256" key="9">
    <source>
        <dbReference type="ARBA" id="ARBA00049535"/>
    </source>
</evidence>
<keyword evidence="5 11" id="KW-0547">Nucleotide-binding</keyword>
<dbReference type="NCBIfam" id="NF002095">
    <property type="entry name" value="PRK00934.1"/>
    <property type="match status" value="1"/>
</dbReference>
<dbReference type="GO" id="GO:0004749">
    <property type="term" value="F:ribose phosphate diphosphokinase activity"/>
    <property type="evidence" value="ECO:0007669"/>
    <property type="project" value="UniProtKB-UniRule"/>
</dbReference>
<dbReference type="SMART" id="SM01400">
    <property type="entry name" value="Pribosyltran_N"/>
    <property type="match status" value="1"/>
</dbReference>
<dbReference type="GO" id="GO:0005524">
    <property type="term" value="F:ATP binding"/>
    <property type="evidence" value="ECO:0007669"/>
    <property type="project" value="UniProtKB-KW"/>
</dbReference>
<dbReference type="Gene3D" id="3.40.50.2020">
    <property type="match status" value="2"/>
</dbReference>
<evidence type="ECO:0000256" key="5">
    <source>
        <dbReference type="ARBA" id="ARBA00022741"/>
    </source>
</evidence>
<comment type="pathway">
    <text evidence="11">Metabolic intermediate biosynthesis; 5-phospho-alpha-D-ribose 1-diphosphate biosynthesis; 5-phospho-alpha-D-ribose 1-diphosphate from D-ribose 5-phosphate (route I): step 1/1.</text>
</comment>
<feature type="binding site" evidence="11">
    <location>
        <position position="164"/>
    </location>
    <ligand>
        <name>Mg(2+)</name>
        <dbReference type="ChEBI" id="CHEBI:18420"/>
        <label>2</label>
    </ligand>
</feature>
<dbReference type="InterPro" id="IPR029057">
    <property type="entry name" value="PRTase-like"/>
</dbReference>
<feature type="domain" description="Ribose-phosphate pyrophosphokinase N-terminal" evidence="13">
    <location>
        <begin position="2"/>
        <end position="114"/>
    </location>
</feature>
<feature type="active site" evidence="11">
    <location>
        <position position="187"/>
    </location>
</feature>
<keyword evidence="2 11" id="KW-0808">Transferase</keyword>
<dbReference type="AlphaFoldDB" id="A0A832ZZM2"/>
<dbReference type="Pfam" id="PF00156">
    <property type="entry name" value="Pribosyltran"/>
    <property type="match status" value="1"/>
</dbReference>